<keyword evidence="2" id="KW-1185">Reference proteome</keyword>
<gene>
    <name evidence="1" type="ORF">CPELLU_LOCUS17749</name>
</gene>
<sequence length="151" mass="17209">NKTYEEFIEEFKAIIIEGLVNGNFKVNYNFPNETKFLMASKEDIFVLVLCELKERSLVSHSKSGINRKIGINDVKIMSRKSPALGVFGAIITDKYCKHSARSKAKELNVLITDPTEALSKLSKFVVEKINERENEVLAKCMSKFMLEQDEI</sequence>
<evidence type="ECO:0000313" key="1">
    <source>
        <dbReference type="EMBL" id="CAG8801529.1"/>
    </source>
</evidence>
<comment type="caution">
    <text evidence="1">The sequence shown here is derived from an EMBL/GenBank/DDBJ whole genome shotgun (WGS) entry which is preliminary data.</text>
</comment>
<accession>A0A9N9P8W3</accession>
<name>A0A9N9P8W3_9GLOM</name>
<protein>
    <submittedName>
        <fullName evidence="1">8634_t:CDS:1</fullName>
    </submittedName>
</protein>
<evidence type="ECO:0000313" key="2">
    <source>
        <dbReference type="Proteomes" id="UP000789759"/>
    </source>
</evidence>
<dbReference type="EMBL" id="CAJVQA010031530">
    <property type="protein sequence ID" value="CAG8801529.1"/>
    <property type="molecule type" value="Genomic_DNA"/>
</dbReference>
<dbReference type="OrthoDB" id="10515250at2759"/>
<feature type="non-terminal residue" evidence="1">
    <location>
        <position position="1"/>
    </location>
</feature>
<organism evidence="1 2">
    <name type="scientific">Cetraspora pellucida</name>
    <dbReference type="NCBI Taxonomy" id="1433469"/>
    <lineage>
        <taxon>Eukaryota</taxon>
        <taxon>Fungi</taxon>
        <taxon>Fungi incertae sedis</taxon>
        <taxon>Mucoromycota</taxon>
        <taxon>Glomeromycotina</taxon>
        <taxon>Glomeromycetes</taxon>
        <taxon>Diversisporales</taxon>
        <taxon>Gigasporaceae</taxon>
        <taxon>Cetraspora</taxon>
    </lineage>
</organism>
<proteinExistence type="predicted"/>
<dbReference type="Proteomes" id="UP000789759">
    <property type="component" value="Unassembled WGS sequence"/>
</dbReference>
<dbReference type="AlphaFoldDB" id="A0A9N9P8W3"/>
<reference evidence="1" key="1">
    <citation type="submission" date="2021-06" db="EMBL/GenBank/DDBJ databases">
        <authorList>
            <person name="Kallberg Y."/>
            <person name="Tangrot J."/>
            <person name="Rosling A."/>
        </authorList>
    </citation>
    <scope>NUCLEOTIDE SEQUENCE</scope>
    <source>
        <strain evidence="1">FL966</strain>
    </source>
</reference>